<evidence type="ECO:0000256" key="3">
    <source>
        <dbReference type="ARBA" id="ARBA00022989"/>
    </source>
</evidence>
<reference evidence="9" key="1">
    <citation type="journal article" date="2019" name="Int. J. Syst. Evol. Microbiol.">
        <title>The Global Catalogue of Microorganisms (GCM) 10K type strain sequencing project: providing services to taxonomists for standard genome sequencing and annotation.</title>
        <authorList>
            <consortium name="The Broad Institute Genomics Platform"/>
            <consortium name="The Broad Institute Genome Sequencing Center for Infectious Disease"/>
            <person name="Wu L."/>
            <person name="Ma J."/>
        </authorList>
    </citation>
    <scope>NUCLEOTIDE SEQUENCE [LARGE SCALE GENOMIC DNA]</scope>
    <source>
        <strain evidence="9">JCM 15589</strain>
    </source>
</reference>
<dbReference type="InterPro" id="IPR036259">
    <property type="entry name" value="MFS_trans_sf"/>
</dbReference>
<feature type="transmembrane region" description="Helical" evidence="6">
    <location>
        <begin position="192"/>
        <end position="212"/>
    </location>
</feature>
<feature type="transmembrane region" description="Helical" evidence="6">
    <location>
        <begin position="75"/>
        <end position="93"/>
    </location>
</feature>
<gene>
    <name evidence="8" type="ORF">GCM10009809_37250</name>
</gene>
<dbReference type="Proteomes" id="UP001501138">
    <property type="component" value="Unassembled WGS sequence"/>
</dbReference>
<feature type="transmembrane region" description="Helical" evidence="6">
    <location>
        <begin position="458"/>
        <end position="477"/>
    </location>
</feature>
<evidence type="ECO:0000313" key="9">
    <source>
        <dbReference type="Proteomes" id="UP001501138"/>
    </source>
</evidence>
<proteinExistence type="predicted"/>
<feature type="transmembrane region" description="Helical" evidence="6">
    <location>
        <begin position="105"/>
        <end position="124"/>
    </location>
</feature>
<feature type="region of interest" description="Disordered" evidence="5">
    <location>
        <begin position="1"/>
        <end position="22"/>
    </location>
</feature>
<name>A0ABP4VUR5_9MICO</name>
<dbReference type="Gene3D" id="1.20.1720.10">
    <property type="entry name" value="Multidrug resistance protein D"/>
    <property type="match status" value="1"/>
</dbReference>
<dbReference type="EMBL" id="BAAAPM010000009">
    <property type="protein sequence ID" value="GAA1738615.1"/>
    <property type="molecule type" value="Genomic_DNA"/>
</dbReference>
<comment type="subcellular location">
    <subcellularLocation>
        <location evidence="1">Cell membrane</location>
        <topology evidence="1">Multi-pass membrane protein</topology>
    </subcellularLocation>
</comment>
<feature type="transmembrane region" description="Helical" evidence="6">
    <location>
        <begin position="162"/>
        <end position="180"/>
    </location>
</feature>
<feature type="domain" description="Major facilitator superfamily (MFS) profile" evidence="7">
    <location>
        <begin position="39"/>
        <end position="480"/>
    </location>
</feature>
<dbReference type="InterPro" id="IPR011701">
    <property type="entry name" value="MFS"/>
</dbReference>
<evidence type="ECO:0000256" key="4">
    <source>
        <dbReference type="ARBA" id="ARBA00023136"/>
    </source>
</evidence>
<accession>A0ABP4VUR5</accession>
<dbReference type="PANTHER" id="PTHR42718">
    <property type="entry name" value="MAJOR FACILITATOR SUPERFAMILY MULTIDRUG TRANSPORTER MFSC"/>
    <property type="match status" value="1"/>
</dbReference>
<protein>
    <submittedName>
        <fullName evidence="8">MFS transporter</fullName>
    </submittedName>
</protein>
<feature type="transmembrane region" description="Helical" evidence="6">
    <location>
        <begin position="36"/>
        <end position="55"/>
    </location>
</feature>
<dbReference type="PROSITE" id="PS00216">
    <property type="entry name" value="SUGAR_TRANSPORT_1"/>
    <property type="match status" value="1"/>
</dbReference>
<evidence type="ECO:0000256" key="1">
    <source>
        <dbReference type="ARBA" id="ARBA00004651"/>
    </source>
</evidence>
<dbReference type="PANTHER" id="PTHR42718:SF35">
    <property type="entry name" value="BLL0718 PROTEIN"/>
    <property type="match status" value="1"/>
</dbReference>
<keyword evidence="4 6" id="KW-0472">Membrane</keyword>
<evidence type="ECO:0000259" key="7">
    <source>
        <dbReference type="PROSITE" id="PS50850"/>
    </source>
</evidence>
<dbReference type="InterPro" id="IPR005829">
    <property type="entry name" value="Sugar_transporter_CS"/>
</dbReference>
<keyword evidence="2 6" id="KW-0812">Transmembrane</keyword>
<dbReference type="PROSITE" id="PS50850">
    <property type="entry name" value="MFS"/>
    <property type="match status" value="1"/>
</dbReference>
<evidence type="ECO:0000256" key="5">
    <source>
        <dbReference type="SAM" id="MobiDB-lite"/>
    </source>
</evidence>
<evidence type="ECO:0000256" key="2">
    <source>
        <dbReference type="ARBA" id="ARBA00022692"/>
    </source>
</evidence>
<feature type="transmembrane region" description="Helical" evidence="6">
    <location>
        <begin position="387"/>
        <end position="413"/>
    </location>
</feature>
<feature type="transmembrane region" description="Helical" evidence="6">
    <location>
        <begin position="130"/>
        <end position="150"/>
    </location>
</feature>
<feature type="transmembrane region" description="Helical" evidence="6">
    <location>
        <begin position="425"/>
        <end position="446"/>
    </location>
</feature>
<evidence type="ECO:0000313" key="8">
    <source>
        <dbReference type="EMBL" id="GAA1738615.1"/>
    </source>
</evidence>
<dbReference type="Pfam" id="PF07690">
    <property type="entry name" value="MFS_1"/>
    <property type="match status" value="1"/>
</dbReference>
<feature type="transmembrane region" description="Helical" evidence="6">
    <location>
        <begin position="293"/>
        <end position="317"/>
    </location>
</feature>
<keyword evidence="3 6" id="KW-1133">Transmembrane helix</keyword>
<sequence>MEATTSRAEAGATTPAASPASDAATGPATGLVGRQAAALVGSLLVAVIAFQLGASMVTPALPAMADTLGVGADDVAAVSSYFFLAGAVAGVVLSRWSDYVGRRRVMLLTLAIMLTGTLVCLLAPSLPLLLAGRVMQGTSSALFQLSYIILSERLAARAFGTALGVVTAINGGVGGVDGYLGGLLTDRFGYRSVFLVILLVGAVALVCVVRVVPRTLRPADAGSMDWWGAAALSITLVCLTLAVDAGPSRGWAAPGTLGLVAGAVAGAACFWAVERRRASPLFPLQHLRSREVWPLVLTTLLTLSGVFAVINFTVVMLSQDETVGFGMSASVSALAFLAPPALIGLFAAPLSGWLAGRRGWVVVLRWGLALCLALLVVVALVPTDPWVVLAMIACLGVTYNGLFLTTANGLGVLQSPSDAPGALPGLNSSAFGIGAGLGIGMVAPFVAQGTLGGYTTALWISVAITGLALLVSLLLVARPAAATGGEAGGRA</sequence>
<dbReference type="SUPFAM" id="SSF103473">
    <property type="entry name" value="MFS general substrate transporter"/>
    <property type="match status" value="1"/>
</dbReference>
<evidence type="ECO:0000256" key="6">
    <source>
        <dbReference type="SAM" id="Phobius"/>
    </source>
</evidence>
<feature type="transmembrane region" description="Helical" evidence="6">
    <location>
        <begin position="224"/>
        <end position="245"/>
    </location>
</feature>
<feature type="transmembrane region" description="Helical" evidence="6">
    <location>
        <begin position="251"/>
        <end position="273"/>
    </location>
</feature>
<organism evidence="8 9">
    <name type="scientific">Isoptericola hypogeus</name>
    <dbReference type="NCBI Taxonomy" id="300179"/>
    <lineage>
        <taxon>Bacteria</taxon>
        <taxon>Bacillati</taxon>
        <taxon>Actinomycetota</taxon>
        <taxon>Actinomycetes</taxon>
        <taxon>Micrococcales</taxon>
        <taxon>Promicromonosporaceae</taxon>
        <taxon>Isoptericola</taxon>
    </lineage>
</organism>
<comment type="caution">
    <text evidence="8">The sequence shown here is derived from an EMBL/GenBank/DDBJ whole genome shotgun (WGS) entry which is preliminary data.</text>
</comment>
<feature type="transmembrane region" description="Helical" evidence="6">
    <location>
        <begin position="323"/>
        <end position="348"/>
    </location>
</feature>
<dbReference type="Gene3D" id="1.20.1250.20">
    <property type="entry name" value="MFS general substrate transporter like domains"/>
    <property type="match status" value="1"/>
</dbReference>
<dbReference type="InterPro" id="IPR020846">
    <property type="entry name" value="MFS_dom"/>
</dbReference>
<keyword evidence="9" id="KW-1185">Reference proteome</keyword>
<feature type="transmembrane region" description="Helical" evidence="6">
    <location>
        <begin position="360"/>
        <end position="381"/>
    </location>
</feature>